<evidence type="ECO:0000313" key="2">
    <source>
        <dbReference type="EMBL" id="MDN3568333.1"/>
    </source>
</evidence>
<gene>
    <name evidence="2" type="ORF">QWZ14_28475</name>
</gene>
<feature type="domain" description="Amidohydrolase-related" evidence="1">
    <location>
        <begin position="225"/>
        <end position="460"/>
    </location>
</feature>
<dbReference type="InterPro" id="IPR032466">
    <property type="entry name" value="Metal_Hydrolase"/>
</dbReference>
<dbReference type="EMBL" id="JAUFPN010000206">
    <property type="protein sequence ID" value="MDN3568333.1"/>
    <property type="molecule type" value="Genomic_DNA"/>
</dbReference>
<accession>A0ABT8AFM6</accession>
<sequence length="498" mass="55285">MGFLTEDEVAALRPAQEAMFRSPIPTQVVSSDEFAPVPQTAQQRQVEARIKSMADELGGHQGLDRRRFLATAAGMAAAFVAMNDVYGPVFGVNRAEAAEPDRAEARSAALRDQFIMDVHTHYLREDTRLMGFVEMRKAVGRAGWNPALNPQDQSIDSLMYANWFKEVFLDSDTKVALISGAPSDEPADWFLTNEMKFNARRRINEAAGTRRAMSHAIFTPGQPGWLEQVDRAIEELKPDSFKGYTIGDNTNKNLAQYPWRLDDETLLYPFYERLLKAGHDIVCVHKGLFPPSIEARFPHLRPYATVDDLGRAAKDWPQMRFVVYHSAYRFAGGGTAEQGLEQFDRTGRVEWTSDLAEIPAKYGVSNVYGDLGQIFAQTTVVQPRLAAALMGILVKGLGADHVVWGTDAVWTGSPQWQIEALRRLEIPEDMQRRYGYAPLGAADGPVKSAIFSENSVKMYRYDTRRAALDGDGVSRAKAQYAAAGGERSNLAYGYVAAG</sequence>
<proteinExistence type="predicted"/>
<dbReference type="PANTHER" id="PTHR42889">
    <property type="entry name" value="BLR3681 PROTEIN"/>
    <property type="match status" value="1"/>
</dbReference>
<evidence type="ECO:0000313" key="3">
    <source>
        <dbReference type="Proteomes" id="UP001529369"/>
    </source>
</evidence>
<reference evidence="3" key="1">
    <citation type="journal article" date="2019" name="Int. J. Syst. Evol. Microbiol.">
        <title>The Global Catalogue of Microorganisms (GCM) 10K type strain sequencing project: providing services to taxonomists for standard genome sequencing and annotation.</title>
        <authorList>
            <consortium name="The Broad Institute Genomics Platform"/>
            <consortium name="The Broad Institute Genome Sequencing Center for Infectious Disease"/>
            <person name="Wu L."/>
            <person name="Ma J."/>
        </authorList>
    </citation>
    <scope>NUCLEOTIDE SEQUENCE [LARGE SCALE GENOMIC DNA]</scope>
    <source>
        <strain evidence="3">CECT 7131</strain>
    </source>
</reference>
<dbReference type="SUPFAM" id="SSF51556">
    <property type="entry name" value="Metallo-dependent hydrolases"/>
    <property type="match status" value="1"/>
</dbReference>
<protein>
    <submittedName>
        <fullName evidence="2">Amidohydrolase family protein</fullName>
    </submittedName>
</protein>
<dbReference type="Gene3D" id="3.20.20.140">
    <property type="entry name" value="Metal-dependent hydrolases"/>
    <property type="match status" value="1"/>
</dbReference>
<dbReference type="InterPro" id="IPR006680">
    <property type="entry name" value="Amidohydro-rel"/>
</dbReference>
<dbReference type="PANTHER" id="PTHR42889:SF1">
    <property type="entry name" value="BLR3681 PROTEIN"/>
    <property type="match status" value="1"/>
</dbReference>
<keyword evidence="3" id="KW-1185">Reference proteome</keyword>
<dbReference type="Proteomes" id="UP001529369">
    <property type="component" value="Unassembled WGS sequence"/>
</dbReference>
<evidence type="ECO:0000259" key="1">
    <source>
        <dbReference type="Pfam" id="PF04909"/>
    </source>
</evidence>
<organism evidence="2 3">
    <name type="scientific">Paeniroseomonas aquatica</name>
    <dbReference type="NCBI Taxonomy" id="373043"/>
    <lineage>
        <taxon>Bacteria</taxon>
        <taxon>Pseudomonadati</taxon>
        <taxon>Pseudomonadota</taxon>
        <taxon>Alphaproteobacteria</taxon>
        <taxon>Acetobacterales</taxon>
        <taxon>Acetobacteraceae</taxon>
        <taxon>Paeniroseomonas</taxon>
    </lineage>
</organism>
<dbReference type="Pfam" id="PF04909">
    <property type="entry name" value="Amidohydro_2"/>
    <property type="match status" value="1"/>
</dbReference>
<comment type="caution">
    <text evidence="2">The sequence shown here is derived from an EMBL/GenBank/DDBJ whole genome shotgun (WGS) entry which is preliminary data.</text>
</comment>
<dbReference type="RefSeq" id="WP_290320442.1">
    <property type="nucleotide sequence ID" value="NZ_JAUFPN010000206.1"/>
</dbReference>
<name>A0ABT8AFM6_9PROT</name>